<evidence type="ECO:0000313" key="1">
    <source>
        <dbReference type="EMBL" id="CAH2233597.1"/>
    </source>
</evidence>
<proteinExistence type="predicted"/>
<sequence length="111" mass="12713">MIIPGRRSCIMESKLSIGYSYCMNKTWSEQNKDATTQGFFIFCGRIKEEEQEFNTHSSKYVCNRPFITLQSQNFVGLRLLTRSPSLHCLGSTEGDKRNTSFNCPPAWTMIA</sequence>
<accession>A0A8S4RBX0</accession>
<evidence type="ECO:0000313" key="2">
    <source>
        <dbReference type="Proteomes" id="UP000838756"/>
    </source>
</evidence>
<protein>
    <submittedName>
        <fullName evidence="1">Jg16185 protein</fullName>
    </submittedName>
</protein>
<dbReference type="Proteomes" id="UP000838756">
    <property type="component" value="Unassembled WGS sequence"/>
</dbReference>
<dbReference type="AlphaFoldDB" id="A0A8S4RBX0"/>
<reference evidence="1" key="1">
    <citation type="submission" date="2022-03" db="EMBL/GenBank/DDBJ databases">
        <authorList>
            <person name="Lindestad O."/>
        </authorList>
    </citation>
    <scope>NUCLEOTIDE SEQUENCE</scope>
</reference>
<name>A0A8S4RBX0_9NEOP</name>
<keyword evidence="2" id="KW-1185">Reference proteome</keyword>
<gene>
    <name evidence="1" type="primary">jg16185</name>
    <name evidence="1" type="ORF">PAEG_LOCUS11548</name>
</gene>
<comment type="caution">
    <text evidence="1">The sequence shown here is derived from an EMBL/GenBank/DDBJ whole genome shotgun (WGS) entry which is preliminary data.</text>
</comment>
<organism evidence="1 2">
    <name type="scientific">Pararge aegeria aegeria</name>
    <dbReference type="NCBI Taxonomy" id="348720"/>
    <lineage>
        <taxon>Eukaryota</taxon>
        <taxon>Metazoa</taxon>
        <taxon>Ecdysozoa</taxon>
        <taxon>Arthropoda</taxon>
        <taxon>Hexapoda</taxon>
        <taxon>Insecta</taxon>
        <taxon>Pterygota</taxon>
        <taxon>Neoptera</taxon>
        <taxon>Endopterygota</taxon>
        <taxon>Lepidoptera</taxon>
        <taxon>Glossata</taxon>
        <taxon>Ditrysia</taxon>
        <taxon>Papilionoidea</taxon>
        <taxon>Nymphalidae</taxon>
        <taxon>Satyrinae</taxon>
        <taxon>Satyrini</taxon>
        <taxon>Parargina</taxon>
        <taxon>Pararge</taxon>
    </lineage>
</organism>
<dbReference type="EMBL" id="CAKXAJ010024984">
    <property type="protein sequence ID" value="CAH2233597.1"/>
    <property type="molecule type" value="Genomic_DNA"/>
</dbReference>